<dbReference type="PANTHER" id="PTHR43133">
    <property type="entry name" value="RNA POLYMERASE ECF-TYPE SIGMA FACTO"/>
    <property type="match status" value="1"/>
</dbReference>
<evidence type="ECO:0000313" key="8">
    <source>
        <dbReference type="Proteomes" id="UP000199310"/>
    </source>
</evidence>
<dbReference type="InterPro" id="IPR013325">
    <property type="entry name" value="RNA_pol_sigma_r2"/>
</dbReference>
<dbReference type="Pfam" id="PF08281">
    <property type="entry name" value="Sigma70_r4_2"/>
    <property type="match status" value="1"/>
</dbReference>
<dbReference type="GO" id="GO:0006352">
    <property type="term" value="P:DNA-templated transcription initiation"/>
    <property type="evidence" value="ECO:0007669"/>
    <property type="project" value="InterPro"/>
</dbReference>
<evidence type="ECO:0000313" key="7">
    <source>
        <dbReference type="EMBL" id="SEW40216.1"/>
    </source>
</evidence>
<organism evidence="7 8">
    <name type="scientific">Chitinophaga arvensicola</name>
    <dbReference type="NCBI Taxonomy" id="29529"/>
    <lineage>
        <taxon>Bacteria</taxon>
        <taxon>Pseudomonadati</taxon>
        <taxon>Bacteroidota</taxon>
        <taxon>Chitinophagia</taxon>
        <taxon>Chitinophagales</taxon>
        <taxon>Chitinophagaceae</taxon>
        <taxon>Chitinophaga</taxon>
    </lineage>
</organism>
<dbReference type="Gene3D" id="1.10.1740.10">
    <property type="match status" value="1"/>
</dbReference>
<dbReference type="NCBIfam" id="TIGR02937">
    <property type="entry name" value="sigma70-ECF"/>
    <property type="match status" value="1"/>
</dbReference>
<dbReference type="EMBL" id="FOJG01000001">
    <property type="protein sequence ID" value="SEW40216.1"/>
    <property type="molecule type" value="Genomic_DNA"/>
</dbReference>
<evidence type="ECO:0000256" key="4">
    <source>
        <dbReference type="ARBA" id="ARBA00023163"/>
    </source>
</evidence>
<keyword evidence="2" id="KW-0805">Transcription regulation</keyword>
<sequence>MDVSLLIPRIVNSDEQAFRQFFHLYSDRLFRFANTILQVPQEAEEVVSDVFFNIWQRRENLGAVKNINTYLYSAVRNTALNYLKKRNPLASAATIEEIDTPQELTVISPDKQLISKENLEAIARVINNLPPACRMIFKLVKEDGLKYQEAADILQLSINTVNVQMGIALKKISQQIKIGQYIDL</sequence>
<evidence type="ECO:0000256" key="2">
    <source>
        <dbReference type="ARBA" id="ARBA00023015"/>
    </source>
</evidence>
<dbReference type="Gene3D" id="1.10.10.10">
    <property type="entry name" value="Winged helix-like DNA-binding domain superfamily/Winged helix DNA-binding domain"/>
    <property type="match status" value="1"/>
</dbReference>
<accession>A0A1I0RHQ8</accession>
<proteinExistence type="inferred from homology"/>
<dbReference type="AlphaFoldDB" id="A0A1I0RHQ8"/>
<dbReference type="InterPro" id="IPR036388">
    <property type="entry name" value="WH-like_DNA-bd_sf"/>
</dbReference>
<dbReference type="SUPFAM" id="SSF88946">
    <property type="entry name" value="Sigma2 domain of RNA polymerase sigma factors"/>
    <property type="match status" value="1"/>
</dbReference>
<keyword evidence="8" id="KW-1185">Reference proteome</keyword>
<keyword evidence="4" id="KW-0804">Transcription</keyword>
<dbReference type="STRING" id="29529.SAMN04488122_2831"/>
<dbReference type="GO" id="GO:0016987">
    <property type="term" value="F:sigma factor activity"/>
    <property type="evidence" value="ECO:0007669"/>
    <property type="project" value="UniProtKB-KW"/>
</dbReference>
<dbReference type="PANTHER" id="PTHR43133:SF46">
    <property type="entry name" value="RNA POLYMERASE SIGMA-70 FACTOR ECF SUBFAMILY"/>
    <property type="match status" value="1"/>
</dbReference>
<dbReference type="NCBIfam" id="TIGR02985">
    <property type="entry name" value="Sig70_bacteroi1"/>
    <property type="match status" value="1"/>
</dbReference>
<evidence type="ECO:0000256" key="3">
    <source>
        <dbReference type="ARBA" id="ARBA00023082"/>
    </source>
</evidence>
<dbReference type="SUPFAM" id="SSF88659">
    <property type="entry name" value="Sigma3 and sigma4 domains of RNA polymerase sigma factors"/>
    <property type="match status" value="1"/>
</dbReference>
<feature type="domain" description="RNA polymerase sigma-70 region 2" evidence="5">
    <location>
        <begin position="22"/>
        <end position="87"/>
    </location>
</feature>
<protein>
    <submittedName>
        <fullName evidence="7">RNA polymerase sigma-70 factor, ECF subfamily</fullName>
    </submittedName>
</protein>
<dbReference type="InterPro" id="IPR007627">
    <property type="entry name" value="RNA_pol_sigma70_r2"/>
</dbReference>
<comment type="similarity">
    <text evidence="1">Belongs to the sigma-70 factor family. ECF subfamily.</text>
</comment>
<dbReference type="Pfam" id="PF04542">
    <property type="entry name" value="Sigma70_r2"/>
    <property type="match status" value="1"/>
</dbReference>
<reference evidence="8" key="1">
    <citation type="submission" date="2016-10" db="EMBL/GenBank/DDBJ databases">
        <authorList>
            <person name="Varghese N."/>
            <person name="Submissions S."/>
        </authorList>
    </citation>
    <scope>NUCLEOTIDE SEQUENCE [LARGE SCALE GENOMIC DNA]</scope>
    <source>
        <strain evidence="8">DSM 3695</strain>
    </source>
</reference>
<dbReference type="InterPro" id="IPR039425">
    <property type="entry name" value="RNA_pol_sigma-70-like"/>
</dbReference>
<gene>
    <name evidence="7" type="ORF">SAMN04488122_2831</name>
</gene>
<feature type="domain" description="RNA polymerase sigma factor 70 region 4 type 2" evidence="6">
    <location>
        <begin position="120"/>
        <end position="172"/>
    </location>
</feature>
<dbReference type="InterPro" id="IPR013249">
    <property type="entry name" value="RNA_pol_sigma70_r4_t2"/>
</dbReference>
<evidence type="ECO:0000259" key="5">
    <source>
        <dbReference type="Pfam" id="PF04542"/>
    </source>
</evidence>
<keyword evidence="3" id="KW-0731">Sigma factor</keyword>
<dbReference type="InterPro" id="IPR014327">
    <property type="entry name" value="RNA_pol_sigma70_bacteroid"/>
</dbReference>
<name>A0A1I0RHQ8_9BACT</name>
<dbReference type="RefSeq" id="WP_177192163.1">
    <property type="nucleotide sequence ID" value="NZ_FOJG01000001.1"/>
</dbReference>
<dbReference type="Proteomes" id="UP000199310">
    <property type="component" value="Unassembled WGS sequence"/>
</dbReference>
<dbReference type="InterPro" id="IPR013324">
    <property type="entry name" value="RNA_pol_sigma_r3/r4-like"/>
</dbReference>
<dbReference type="GO" id="GO:0003677">
    <property type="term" value="F:DNA binding"/>
    <property type="evidence" value="ECO:0007669"/>
    <property type="project" value="InterPro"/>
</dbReference>
<dbReference type="InterPro" id="IPR014284">
    <property type="entry name" value="RNA_pol_sigma-70_dom"/>
</dbReference>
<evidence type="ECO:0000256" key="1">
    <source>
        <dbReference type="ARBA" id="ARBA00010641"/>
    </source>
</evidence>
<evidence type="ECO:0000259" key="6">
    <source>
        <dbReference type="Pfam" id="PF08281"/>
    </source>
</evidence>